<keyword evidence="3 4" id="KW-0067">ATP-binding</keyword>
<sequence length="244" mass="28288">MNIYDLLIHKEETILPLDKIHFNEHNKNALDQLLKEFKHVEALKRYNLPVDNKLLLYGHTGCGKTTTAKAIANAIGKKMMILDLGNIVSSKLGETAKNMTNVFRKADREKAVLFIDEFDYIGTLRDYDNKDSGEMKRLVNTIIQLIDYLPDTTLLIAATNHSRSIDTALLRRFQLKLKFELPDQNELDTFYDDILTKFPKSHRNVKRVYGISYAEAKDHMYKEMKKEIIKREESKGILVTQDHD</sequence>
<organism evidence="6 7">
    <name type="scientific">Aquimarina algiphila</name>
    <dbReference type="NCBI Taxonomy" id="2047982"/>
    <lineage>
        <taxon>Bacteria</taxon>
        <taxon>Pseudomonadati</taxon>
        <taxon>Bacteroidota</taxon>
        <taxon>Flavobacteriia</taxon>
        <taxon>Flavobacteriales</taxon>
        <taxon>Flavobacteriaceae</taxon>
        <taxon>Aquimarina</taxon>
    </lineage>
</organism>
<dbReference type="CDD" id="cd19481">
    <property type="entry name" value="RecA-like_protease"/>
    <property type="match status" value="1"/>
</dbReference>
<comment type="similarity">
    <text evidence="1 4">Belongs to the AAA ATPase family.</text>
</comment>
<dbReference type="SUPFAM" id="SSF52540">
    <property type="entry name" value="P-loop containing nucleoside triphosphate hydrolases"/>
    <property type="match status" value="1"/>
</dbReference>
<evidence type="ECO:0000313" key="7">
    <source>
        <dbReference type="Proteomes" id="UP000318833"/>
    </source>
</evidence>
<comment type="caution">
    <text evidence="6">The sequence shown here is derived from an EMBL/GenBank/DDBJ whole genome shotgun (WGS) entry which is preliminary data.</text>
</comment>
<dbReference type="RefSeq" id="WP_143918237.1">
    <property type="nucleotide sequence ID" value="NZ_CANLFO010000001.1"/>
</dbReference>
<dbReference type="OrthoDB" id="7438987at2"/>
<dbReference type="Gene3D" id="3.40.50.300">
    <property type="entry name" value="P-loop containing nucleotide triphosphate hydrolases"/>
    <property type="match status" value="1"/>
</dbReference>
<name>A0A554VDP0_9FLAO</name>
<proteinExistence type="inferred from homology"/>
<dbReference type="Proteomes" id="UP000318833">
    <property type="component" value="Unassembled WGS sequence"/>
</dbReference>
<dbReference type="GO" id="GO:0016887">
    <property type="term" value="F:ATP hydrolysis activity"/>
    <property type="evidence" value="ECO:0007669"/>
    <property type="project" value="InterPro"/>
</dbReference>
<reference evidence="6 7" key="1">
    <citation type="submission" date="2019-07" db="EMBL/GenBank/DDBJ databases">
        <title>The draft genome sequence of Aquimarina algiphila M91.</title>
        <authorList>
            <person name="Meng X."/>
        </authorList>
    </citation>
    <scope>NUCLEOTIDE SEQUENCE [LARGE SCALE GENOMIC DNA]</scope>
    <source>
        <strain evidence="6 7">M91</strain>
    </source>
</reference>
<accession>A0A554VDP0</accession>
<evidence type="ECO:0000256" key="3">
    <source>
        <dbReference type="ARBA" id="ARBA00022840"/>
    </source>
</evidence>
<evidence type="ECO:0000256" key="4">
    <source>
        <dbReference type="RuleBase" id="RU003651"/>
    </source>
</evidence>
<dbReference type="SMART" id="SM00382">
    <property type="entry name" value="AAA"/>
    <property type="match status" value="1"/>
</dbReference>
<protein>
    <submittedName>
        <fullName evidence="6">ATP-binding protein</fullName>
    </submittedName>
</protein>
<dbReference type="InterPro" id="IPR027417">
    <property type="entry name" value="P-loop_NTPase"/>
</dbReference>
<dbReference type="AlphaFoldDB" id="A0A554VDP0"/>
<dbReference type="InterPro" id="IPR050221">
    <property type="entry name" value="26S_Proteasome_ATPase"/>
</dbReference>
<dbReference type="Pfam" id="PF00004">
    <property type="entry name" value="AAA"/>
    <property type="match status" value="1"/>
</dbReference>
<dbReference type="GO" id="GO:0005524">
    <property type="term" value="F:ATP binding"/>
    <property type="evidence" value="ECO:0007669"/>
    <property type="project" value="UniProtKB-KW"/>
</dbReference>
<feature type="domain" description="AAA+ ATPase" evidence="5">
    <location>
        <begin position="50"/>
        <end position="183"/>
    </location>
</feature>
<keyword evidence="7" id="KW-1185">Reference proteome</keyword>
<dbReference type="InterPro" id="IPR003959">
    <property type="entry name" value="ATPase_AAA_core"/>
</dbReference>
<keyword evidence="2 4" id="KW-0547">Nucleotide-binding</keyword>
<evidence type="ECO:0000259" key="5">
    <source>
        <dbReference type="SMART" id="SM00382"/>
    </source>
</evidence>
<evidence type="ECO:0000256" key="1">
    <source>
        <dbReference type="ARBA" id="ARBA00006914"/>
    </source>
</evidence>
<evidence type="ECO:0000256" key="2">
    <source>
        <dbReference type="ARBA" id="ARBA00022741"/>
    </source>
</evidence>
<dbReference type="PROSITE" id="PS00674">
    <property type="entry name" value="AAA"/>
    <property type="match status" value="1"/>
</dbReference>
<evidence type="ECO:0000313" key="6">
    <source>
        <dbReference type="EMBL" id="TSE05030.1"/>
    </source>
</evidence>
<dbReference type="PANTHER" id="PTHR23073">
    <property type="entry name" value="26S PROTEASOME REGULATORY SUBUNIT"/>
    <property type="match status" value="1"/>
</dbReference>
<dbReference type="InterPro" id="IPR003960">
    <property type="entry name" value="ATPase_AAA_CS"/>
</dbReference>
<dbReference type="InterPro" id="IPR003593">
    <property type="entry name" value="AAA+_ATPase"/>
</dbReference>
<gene>
    <name evidence="6" type="ORF">FOF46_24130</name>
</gene>
<dbReference type="EMBL" id="VLNR01000067">
    <property type="protein sequence ID" value="TSE05030.1"/>
    <property type="molecule type" value="Genomic_DNA"/>
</dbReference>